<sequence>MRLVSELRTRWRLLPAADRRWLVEAWPQCAPGGPAIPEVPAPERRRLDLWITRDPLFAPAH</sequence>
<keyword evidence="2" id="KW-1185">Reference proteome</keyword>
<comment type="caution">
    <text evidence="1">The sequence shown here is derived from an EMBL/GenBank/DDBJ whole genome shotgun (WGS) entry which is preliminary data.</text>
</comment>
<name>A0ABP9H6J6_9ACTN</name>
<protein>
    <submittedName>
        <fullName evidence="1">Uncharacterized protein</fullName>
    </submittedName>
</protein>
<reference evidence="2" key="1">
    <citation type="journal article" date="2019" name="Int. J. Syst. Evol. Microbiol.">
        <title>The Global Catalogue of Microorganisms (GCM) 10K type strain sequencing project: providing services to taxonomists for standard genome sequencing and annotation.</title>
        <authorList>
            <consortium name="The Broad Institute Genomics Platform"/>
            <consortium name="The Broad Institute Genome Sequencing Center for Infectious Disease"/>
            <person name="Wu L."/>
            <person name="Ma J."/>
        </authorList>
    </citation>
    <scope>NUCLEOTIDE SEQUENCE [LARGE SCALE GENOMIC DNA]</scope>
    <source>
        <strain evidence="2">JCM 17986</strain>
    </source>
</reference>
<dbReference type="EMBL" id="BAABHS010000008">
    <property type="protein sequence ID" value="GAA4961324.1"/>
    <property type="molecule type" value="Genomic_DNA"/>
</dbReference>
<proteinExistence type="predicted"/>
<gene>
    <name evidence="1" type="ORF">GCM10023205_25950</name>
</gene>
<dbReference type="Proteomes" id="UP001500466">
    <property type="component" value="Unassembled WGS sequence"/>
</dbReference>
<organism evidence="1 2">
    <name type="scientific">Yinghuangia aomiensis</name>
    <dbReference type="NCBI Taxonomy" id="676205"/>
    <lineage>
        <taxon>Bacteria</taxon>
        <taxon>Bacillati</taxon>
        <taxon>Actinomycetota</taxon>
        <taxon>Actinomycetes</taxon>
        <taxon>Kitasatosporales</taxon>
        <taxon>Streptomycetaceae</taxon>
        <taxon>Yinghuangia</taxon>
    </lineage>
</organism>
<evidence type="ECO:0000313" key="2">
    <source>
        <dbReference type="Proteomes" id="UP001500466"/>
    </source>
</evidence>
<accession>A0ABP9H6J6</accession>
<evidence type="ECO:0000313" key="1">
    <source>
        <dbReference type="EMBL" id="GAA4961324.1"/>
    </source>
</evidence>